<evidence type="ECO:0008006" key="3">
    <source>
        <dbReference type="Google" id="ProtNLM"/>
    </source>
</evidence>
<reference evidence="2" key="2">
    <citation type="journal article" date="2015" name="Data Brief">
        <title>Shoot transcriptome of the giant reed, Arundo donax.</title>
        <authorList>
            <person name="Barrero R.A."/>
            <person name="Guerrero F.D."/>
            <person name="Moolhuijzen P."/>
            <person name="Goolsby J.A."/>
            <person name="Tidwell J."/>
            <person name="Bellgard S.E."/>
            <person name="Bellgard M.I."/>
        </authorList>
    </citation>
    <scope>NUCLEOTIDE SEQUENCE</scope>
    <source>
        <tissue evidence="2">Shoot tissue taken approximately 20 cm above the soil surface</tissue>
    </source>
</reference>
<feature type="chain" id="PRO_5002064649" description="Secreted protein" evidence="1">
    <location>
        <begin position="21"/>
        <end position="191"/>
    </location>
</feature>
<dbReference type="AlphaFoldDB" id="A0A0A9FD04"/>
<feature type="signal peptide" evidence="1">
    <location>
        <begin position="1"/>
        <end position="20"/>
    </location>
</feature>
<evidence type="ECO:0000313" key="2">
    <source>
        <dbReference type="EMBL" id="JAE08026.1"/>
    </source>
</evidence>
<keyword evidence="1" id="KW-0732">Signal</keyword>
<dbReference type="EMBL" id="GBRH01189870">
    <property type="protein sequence ID" value="JAE08026.1"/>
    <property type="molecule type" value="Transcribed_RNA"/>
</dbReference>
<organism evidence="2">
    <name type="scientific">Arundo donax</name>
    <name type="common">Giant reed</name>
    <name type="synonym">Donax arundinaceus</name>
    <dbReference type="NCBI Taxonomy" id="35708"/>
    <lineage>
        <taxon>Eukaryota</taxon>
        <taxon>Viridiplantae</taxon>
        <taxon>Streptophyta</taxon>
        <taxon>Embryophyta</taxon>
        <taxon>Tracheophyta</taxon>
        <taxon>Spermatophyta</taxon>
        <taxon>Magnoliopsida</taxon>
        <taxon>Liliopsida</taxon>
        <taxon>Poales</taxon>
        <taxon>Poaceae</taxon>
        <taxon>PACMAD clade</taxon>
        <taxon>Arundinoideae</taxon>
        <taxon>Arundineae</taxon>
        <taxon>Arundo</taxon>
    </lineage>
</organism>
<sequence length="191" mass="21372">MDNTSSLPLLVSLILQSAMASHSWTCCFELIKPPIVFRARGSPLHLSTIRLPIVTNSACFWTPLLNAFFENNSHESSSFRHTNSWGGRVPIIEATFRLRLVTTIIFPDPPIEHNSGLRSSSHLCCSSFHTSSRMSRNLFRPMTSCSWSLSNSMLSAGSHVRFVINSMTDLTIAIVSKFSDTQYHIFNSKCS</sequence>
<evidence type="ECO:0000256" key="1">
    <source>
        <dbReference type="SAM" id="SignalP"/>
    </source>
</evidence>
<proteinExistence type="predicted"/>
<reference evidence="2" key="1">
    <citation type="submission" date="2014-09" db="EMBL/GenBank/DDBJ databases">
        <authorList>
            <person name="Magalhaes I.L.F."/>
            <person name="Oliveira U."/>
            <person name="Santos F.R."/>
            <person name="Vidigal T.H.D.A."/>
            <person name="Brescovit A.D."/>
            <person name="Santos A.J."/>
        </authorList>
    </citation>
    <scope>NUCLEOTIDE SEQUENCE</scope>
    <source>
        <tissue evidence="2">Shoot tissue taken approximately 20 cm above the soil surface</tissue>
    </source>
</reference>
<accession>A0A0A9FD04</accession>
<protein>
    <recommendedName>
        <fullName evidence="3">Secreted protein</fullName>
    </recommendedName>
</protein>
<name>A0A0A9FD04_ARUDO</name>